<dbReference type="eggNOG" id="KOG1558">
    <property type="taxonomic scope" value="Eukaryota"/>
</dbReference>
<dbReference type="OrthoDB" id="448280at2759"/>
<feature type="transmembrane region" description="Helical" evidence="5">
    <location>
        <begin position="87"/>
        <end position="105"/>
    </location>
</feature>
<reference evidence="6" key="2">
    <citation type="submission" date="2007-04" db="EMBL/GenBank/DDBJ databases">
        <title>The genome of the human body louse.</title>
        <authorList>
            <consortium name="The Human Body Louse Genome Consortium"/>
            <person name="Kirkness E."/>
            <person name="Walenz B."/>
            <person name="Hass B."/>
            <person name="Bruggner R."/>
            <person name="Strausberg R."/>
        </authorList>
    </citation>
    <scope>NUCLEOTIDE SEQUENCE</scope>
    <source>
        <strain evidence="6">USDA</strain>
    </source>
</reference>
<feature type="transmembrane region" description="Helical" evidence="5">
    <location>
        <begin position="46"/>
        <end position="67"/>
    </location>
</feature>
<dbReference type="GeneID" id="8237265"/>
<dbReference type="EMBL" id="AAZO01004497">
    <property type="status" value="NOT_ANNOTATED_CDS"/>
    <property type="molecule type" value="Genomic_DNA"/>
</dbReference>
<dbReference type="Proteomes" id="UP000009046">
    <property type="component" value="Unassembled WGS sequence"/>
</dbReference>
<dbReference type="Pfam" id="PF02535">
    <property type="entry name" value="Zip"/>
    <property type="match status" value="1"/>
</dbReference>
<comment type="subcellular location">
    <subcellularLocation>
        <location evidence="1">Membrane</location>
        <topology evidence="1">Multi-pass membrane protein</topology>
    </subcellularLocation>
</comment>
<feature type="transmembrane region" description="Helical" evidence="5">
    <location>
        <begin position="150"/>
        <end position="170"/>
    </location>
</feature>
<dbReference type="PANTHER" id="PTHR11040">
    <property type="entry name" value="ZINC/IRON TRANSPORTER"/>
    <property type="match status" value="1"/>
</dbReference>
<dbReference type="STRING" id="121224.E0VQS9"/>
<gene>
    <name evidence="7" type="primary">8237265</name>
    <name evidence="6" type="ORF">Phum_PHUM383890</name>
</gene>
<keyword evidence="8" id="KW-1185">Reference proteome</keyword>
<organism>
    <name type="scientific">Pediculus humanus subsp. corporis</name>
    <name type="common">Body louse</name>
    <dbReference type="NCBI Taxonomy" id="121224"/>
    <lineage>
        <taxon>Eukaryota</taxon>
        <taxon>Metazoa</taxon>
        <taxon>Ecdysozoa</taxon>
        <taxon>Arthropoda</taxon>
        <taxon>Hexapoda</taxon>
        <taxon>Insecta</taxon>
        <taxon>Pterygota</taxon>
        <taxon>Neoptera</taxon>
        <taxon>Paraneoptera</taxon>
        <taxon>Psocodea</taxon>
        <taxon>Troctomorpha</taxon>
        <taxon>Phthiraptera</taxon>
        <taxon>Anoplura</taxon>
        <taxon>Pediculidae</taxon>
        <taxon>Pediculus</taxon>
    </lineage>
</organism>
<evidence type="ECO:0000256" key="5">
    <source>
        <dbReference type="SAM" id="Phobius"/>
    </source>
</evidence>
<dbReference type="InterPro" id="IPR003689">
    <property type="entry name" value="ZIP"/>
</dbReference>
<dbReference type="GO" id="GO:0005886">
    <property type="term" value="C:plasma membrane"/>
    <property type="evidence" value="ECO:0007669"/>
    <property type="project" value="TreeGrafter"/>
</dbReference>
<dbReference type="AlphaFoldDB" id="E0VQS9"/>
<dbReference type="PANTHER" id="PTHR11040:SF203">
    <property type="entry name" value="FI18611P1-RELATED"/>
    <property type="match status" value="1"/>
</dbReference>
<dbReference type="CTD" id="8237265"/>
<reference evidence="7" key="3">
    <citation type="submission" date="2021-02" db="UniProtKB">
        <authorList>
            <consortium name="EnsemblMetazoa"/>
        </authorList>
    </citation>
    <scope>IDENTIFICATION</scope>
    <source>
        <strain evidence="7">USDA</strain>
    </source>
</reference>
<proteinExistence type="predicted"/>
<sequence length="320" mass="35252">MFSNPETVKIIALLILGMAKLIAGLTPMHLVEVLKGGYGERQVKCITSLSMCFGGGVLLSSCMLHMIPKVRDGLIMMDWKSSFPMGEFIVCCGFFAVFLIEEFVLSMTRDTNMRSIEAEMRINGKVTPFASTSGNLMMEDMEISKKTHHLLVLLALSLHSGLEGLALGLQTSTLQAVWLLFTAILIHAVLILFSMGLQLVSDGYTELQIVLYMVTSAVSTPLGGGIGLIAVWKMEKIYGGTVLILQGLAAGAILFVTFFEVLEKEKKKGGFLRFLFVFLGFLAMAGLQTLDTHIHDHDDIKTQETIYKKLNSIEKKTTNR</sequence>
<feature type="transmembrane region" description="Helical" evidence="5">
    <location>
        <begin position="237"/>
        <end position="259"/>
    </location>
</feature>
<evidence type="ECO:0000313" key="8">
    <source>
        <dbReference type="Proteomes" id="UP000009046"/>
    </source>
</evidence>
<evidence type="ECO:0000256" key="2">
    <source>
        <dbReference type="ARBA" id="ARBA00022692"/>
    </source>
</evidence>
<dbReference type="EMBL" id="DS235440">
    <property type="protein sequence ID" value="EEB15735.1"/>
    <property type="molecule type" value="Genomic_DNA"/>
</dbReference>
<keyword evidence="2 5" id="KW-0812">Transmembrane</keyword>
<evidence type="ECO:0000313" key="7">
    <source>
        <dbReference type="EnsemblMetazoa" id="PHUM383890-PA"/>
    </source>
</evidence>
<dbReference type="InParanoid" id="E0VQS9"/>
<feature type="transmembrane region" description="Helical" evidence="5">
    <location>
        <begin position="12"/>
        <end position="34"/>
    </location>
</feature>
<dbReference type="VEuPathDB" id="VectorBase:PHUM383890"/>
<dbReference type="OMA" id="EAEMRIN"/>
<feature type="transmembrane region" description="Helical" evidence="5">
    <location>
        <begin position="176"/>
        <end position="197"/>
    </location>
</feature>
<name>E0VQS9_PEDHC</name>
<evidence type="ECO:0000256" key="3">
    <source>
        <dbReference type="ARBA" id="ARBA00022989"/>
    </source>
</evidence>
<dbReference type="KEGG" id="phu:Phum_PHUM383890"/>
<evidence type="ECO:0000256" key="4">
    <source>
        <dbReference type="ARBA" id="ARBA00023136"/>
    </source>
</evidence>
<keyword evidence="4 5" id="KW-0472">Membrane</keyword>
<dbReference type="EnsemblMetazoa" id="PHUM383890-RA">
    <property type="protein sequence ID" value="PHUM383890-PA"/>
    <property type="gene ID" value="PHUM383890"/>
</dbReference>
<reference evidence="6" key="1">
    <citation type="submission" date="2007-04" db="EMBL/GenBank/DDBJ databases">
        <title>Annotation of Pediculus humanus corporis strain USDA.</title>
        <authorList>
            <person name="Kirkness E."/>
            <person name="Hannick L."/>
            <person name="Hass B."/>
            <person name="Bruggner R."/>
            <person name="Lawson D."/>
            <person name="Bidwell S."/>
            <person name="Joardar V."/>
            <person name="Caler E."/>
            <person name="Walenz B."/>
            <person name="Inman J."/>
            <person name="Schobel S."/>
            <person name="Galinsky K."/>
            <person name="Amedeo P."/>
            <person name="Strausberg R."/>
        </authorList>
    </citation>
    <scope>NUCLEOTIDE SEQUENCE</scope>
    <source>
        <strain evidence="6">USDA</strain>
    </source>
</reference>
<evidence type="ECO:0000256" key="1">
    <source>
        <dbReference type="ARBA" id="ARBA00004141"/>
    </source>
</evidence>
<dbReference type="GO" id="GO:0005385">
    <property type="term" value="F:zinc ion transmembrane transporter activity"/>
    <property type="evidence" value="ECO:0007669"/>
    <property type="project" value="TreeGrafter"/>
</dbReference>
<keyword evidence="3 5" id="KW-1133">Transmembrane helix</keyword>
<accession>E0VQS9</accession>
<dbReference type="RefSeq" id="XP_002428473.1">
    <property type="nucleotide sequence ID" value="XM_002428428.1"/>
</dbReference>
<feature type="transmembrane region" description="Helical" evidence="5">
    <location>
        <begin position="271"/>
        <end position="290"/>
    </location>
</feature>
<protein>
    <submittedName>
        <fullName evidence="6 7">Zinc transporter, putative</fullName>
    </submittedName>
</protein>
<evidence type="ECO:0000313" key="6">
    <source>
        <dbReference type="EMBL" id="EEB15735.1"/>
    </source>
</evidence>
<feature type="transmembrane region" description="Helical" evidence="5">
    <location>
        <begin position="209"/>
        <end position="231"/>
    </location>
</feature>
<dbReference type="HOGENOM" id="CLU_040462_0_1_1"/>